<dbReference type="Proteomes" id="UP000274504">
    <property type="component" value="Unassembled WGS sequence"/>
</dbReference>
<evidence type="ECO:0000313" key="2">
    <source>
        <dbReference type="Proteomes" id="UP000274504"/>
    </source>
</evidence>
<reference evidence="3" key="1">
    <citation type="submission" date="2017-02" db="UniProtKB">
        <authorList>
            <consortium name="WormBaseParasite"/>
        </authorList>
    </citation>
    <scope>IDENTIFICATION</scope>
</reference>
<proteinExistence type="predicted"/>
<dbReference type="STRING" id="6216.A0A0R3SNX0"/>
<accession>A0A0R3SNX0</accession>
<protein>
    <submittedName>
        <fullName evidence="3">Ovule protein</fullName>
    </submittedName>
</protein>
<organism evidence="3">
    <name type="scientific">Hymenolepis diminuta</name>
    <name type="common">Rat tapeworm</name>
    <dbReference type="NCBI Taxonomy" id="6216"/>
    <lineage>
        <taxon>Eukaryota</taxon>
        <taxon>Metazoa</taxon>
        <taxon>Spiralia</taxon>
        <taxon>Lophotrochozoa</taxon>
        <taxon>Platyhelminthes</taxon>
        <taxon>Cestoda</taxon>
        <taxon>Eucestoda</taxon>
        <taxon>Cyclophyllidea</taxon>
        <taxon>Hymenolepididae</taxon>
        <taxon>Hymenolepis</taxon>
    </lineage>
</organism>
<dbReference type="WBParaSite" id="HDID_0000663501-mRNA-1">
    <property type="protein sequence ID" value="HDID_0000663501-mRNA-1"/>
    <property type="gene ID" value="HDID_0000663501"/>
</dbReference>
<sequence length="106" mass="12287">MVFLITSHFHFQYTVYNQRSLRNEFTVMELFEPKQTTDNLVPSPWEIMLNRLLPSTTSAFFDKRDNHDHFSSLSRAAHSAHGGKNEGVLIPDLLQRVFILPSPLRS</sequence>
<dbReference type="AlphaFoldDB" id="A0A0R3SNX0"/>
<dbReference type="OrthoDB" id="28092at2759"/>
<dbReference type="EMBL" id="UYSG01006434">
    <property type="protein sequence ID" value="VDL58951.1"/>
    <property type="molecule type" value="Genomic_DNA"/>
</dbReference>
<evidence type="ECO:0000313" key="3">
    <source>
        <dbReference type="WBParaSite" id="HDID_0000663501-mRNA-1"/>
    </source>
</evidence>
<evidence type="ECO:0000313" key="1">
    <source>
        <dbReference type="EMBL" id="VDL58951.1"/>
    </source>
</evidence>
<gene>
    <name evidence="1" type="ORF">HDID_LOCUS6633</name>
</gene>
<reference evidence="1 2" key="2">
    <citation type="submission" date="2018-11" db="EMBL/GenBank/DDBJ databases">
        <authorList>
            <consortium name="Pathogen Informatics"/>
        </authorList>
    </citation>
    <scope>NUCLEOTIDE SEQUENCE [LARGE SCALE GENOMIC DNA]</scope>
</reference>
<name>A0A0R3SNX0_HYMDI</name>